<dbReference type="Proteomes" id="UP000016600">
    <property type="component" value="Unassembled WGS sequence"/>
</dbReference>
<accession>U2KTA0</accession>
<keyword evidence="1" id="KW-0472">Membrane</keyword>
<gene>
    <name evidence="2" type="ORF">HMPREF1218_1531</name>
</gene>
<feature type="transmembrane region" description="Helical" evidence="1">
    <location>
        <begin position="69"/>
        <end position="92"/>
    </location>
</feature>
<dbReference type="RefSeq" id="WP_021583832.1">
    <property type="nucleotide sequence ID" value="NZ_AWET01000024.1"/>
</dbReference>
<evidence type="ECO:0000313" key="3">
    <source>
        <dbReference type="Proteomes" id="UP000016600"/>
    </source>
</evidence>
<name>U2KTA0_9BACT</name>
<keyword evidence="1" id="KW-1133">Transmembrane helix</keyword>
<feature type="transmembrane region" description="Helical" evidence="1">
    <location>
        <begin position="121"/>
        <end position="145"/>
    </location>
</feature>
<comment type="caution">
    <text evidence="2">The sequence shown here is derived from an EMBL/GenBank/DDBJ whole genome shotgun (WGS) entry which is preliminary data.</text>
</comment>
<evidence type="ECO:0000256" key="1">
    <source>
        <dbReference type="SAM" id="Phobius"/>
    </source>
</evidence>
<dbReference type="AlphaFoldDB" id="U2KTA0"/>
<keyword evidence="1" id="KW-0812">Transmembrane</keyword>
<dbReference type="EMBL" id="AWET01000024">
    <property type="protein sequence ID" value="ERK01702.1"/>
    <property type="molecule type" value="Genomic_DNA"/>
</dbReference>
<organism evidence="2 3">
    <name type="scientific">Hoylesella pleuritidis F0068</name>
    <dbReference type="NCBI Taxonomy" id="1081904"/>
    <lineage>
        <taxon>Bacteria</taxon>
        <taxon>Pseudomonadati</taxon>
        <taxon>Bacteroidota</taxon>
        <taxon>Bacteroidia</taxon>
        <taxon>Bacteroidales</taxon>
        <taxon>Prevotellaceae</taxon>
        <taxon>Hoylesella</taxon>
    </lineage>
</organism>
<reference evidence="2 3" key="1">
    <citation type="submission" date="2013-08" db="EMBL/GenBank/DDBJ databases">
        <authorList>
            <person name="Durkin A.S."/>
            <person name="Haft D.R."/>
            <person name="McCorrison J."/>
            <person name="Torralba M."/>
            <person name="Gillis M."/>
            <person name="Haft D.H."/>
            <person name="Methe B."/>
            <person name="Sutton G."/>
            <person name="Nelson K.E."/>
        </authorList>
    </citation>
    <scope>NUCLEOTIDE SEQUENCE [LARGE SCALE GENOMIC DNA]</scope>
    <source>
        <strain evidence="2 3">F0068</strain>
    </source>
</reference>
<protein>
    <submittedName>
        <fullName evidence="2">Putative membrane protein</fullName>
    </submittedName>
</protein>
<proteinExistence type="predicted"/>
<evidence type="ECO:0000313" key="2">
    <source>
        <dbReference type="EMBL" id="ERK01702.1"/>
    </source>
</evidence>
<sequence length="294" mass="33633">MAEHKQYYFRSFVSMSVILFSMPLVHLIARVLKENYTGAQLLGAGMLVGLIGFIMVVTGVFIKGDTRQTLLGLIGGIFFWTGWVDFLFMYYAQRFGTQAEIDPVTGKIISRPEYLLLPATFGLWAMVMMVYIFSTRNGCNFLNWWQSRLLGSHKRQIAKYGMTRHVSIITFMEINTMLWTCYLLLMFCYDPIFIGRDHPLTFAVAVGTLMGAPFIFRKQLRLHAWGANIRMATATVIVFWIAVEVFNRTGIIGKIWATPSQYPIHLVIAIIGIAIPVGYFLQQRKEARQKQVEI</sequence>
<feature type="transmembrane region" description="Helical" evidence="1">
    <location>
        <begin position="199"/>
        <end position="216"/>
    </location>
</feature>
<feature type="transmembrane region" description="Helical" evidence="1">
    <location>
        <begin position="166"/>
        <end position="187"/>
    </location>
</feature>
<keyword evidence="3" id="KW-1185">Reference proteome</keyword>
<feature type="transmembrane region" description="Helical" evidence="1">
    <location>
        <begin position="41"/>
        <end position="62"/>
    </location>
</feature>
<feature type="transmembrane region" description="Helical" evidence="1">
    <location>
        <begin position="7"/>
        <end position="29"/>
    </location>
</feature>
<dbReference type="PATRIC" id="fig|1081904.3.peg.1187"/>
<feature type="transmembrane region" description="Helical" evidence="1">
    <location>
        <begin position="262"/>
        <end position="281"/>
    </location>
</feature>